<evidence type="ECO:0000256" key="1">
    <source>
        <dbReference type="ARBA" id="ARBA00022801"/>
    </source>
</evidence>
<protein>
    <submittedName>
        <fullName evidence="3">Uncharacterized protein</fullName>
    </submittedName>
</protein>
<name>A0A8S9UK27_PHYIN</name>
<dbReference type="EMBL" id="JAACNO010001405">
    <property type="protein sequence ID" value="KAF4141100.1"/>
    <property type="molecule type" value="Genomic_DNA"/>
</dbReference>
<organism evidence="3 4">
    <name type="scientific">Phytophthora infestans</name>
    <name type="common">Potato late blight agent</name>
    <name type="synonym">Botrytis infestans</name>
    <dbReference type="NCBI Taxonomy" id="4787"/>
    <lineage>
        <taxon>Eukaryota</taxon>
        <taxon>Sar</taxon>
        <taxon>Stramenopiles</taxon>
        <taxon>Oomycota</taxon>
        <taxon>Peronosporomycetes</taxon>
        <taxon>Peronosporales</taxon>
        <taxon>Peronosporaceae</taxon>
        <taxon>Phytophthora</taxon>
    </lineage>
</organism>
<keyword evidence="2" id="KW-0325">Glycoprotein</keyword>
<dbReference type="AlphaFoldDB" id="A0A8S9UK27"/>
<reference evidence="3" key="1">
    <citation type="submission" date="2020-03" db="EMBL/GenBank/DDBJ databases">
        <title>Hybrid Assembly of Korean Phytophthora infestans isolates.</title>
        <authorList>
            <person name="Prokchorchik M."/>
            <person name="Lee Y."/>
            <person name="Seo J."/>
            <person name="Cho J.-H."/>
            <person name="Park Y.-E."/>
            <person name="Jang D.-C."/>
            <person name="Im J.-S."/>
            <person name="Choi J.-G."/>
            <person name="Park H.-J."/>
            <person name="Lee G.-B."/>
            <person name="Lee Y.-G."/>
            <person name="Hong S.-Y."/>
            <person name="Cho K."/>
            <person name="Sohn K.H."/>
        </authorList>
    </citation>
    <scope>NUCLEOTIDE SEQUENCE</scope>
    <source>
        <strain evidence="3">KR_2_A2</strain>
    </source>
</reference>
<proteinExistence type="predicted"/>
<sequence>MARYYATKDDDTTLDVTWGDTSSKSNPDRFDHRGYLSSDLDGRLVVLTLNTVPYSPNHFPSLHDSTNTARAPQRRYFCVHYRTFPPIIDSFSGTQMWEAEYIKTYKSLVGKFADVVKAQFFAHVHSIEFRIHLISEQHAQKEAGRTELVPPFMSVAISNNNPAFMI</sequence>
<dbReference type="Proteomes" id="UP000704712">
    <property type="component" value="Unassembled WGS sequence"/>
</dbReference>
<dbReference type="GO" id="GO:0016787">
    <property type="term" value="F:hydrolase activity"/>
    <property type="evidence" value="ECO:0007669"/>
    <property type="project" value="UniProtKB-KW"/>
</dbReference>
<comment type="caution">
    <text evidence="3">The sequence shown here is derived from an EMBL/GenBank/DDBJ whole genome shotgun (WGS) entry which is preliminary data.</text>
</comment>
<evidence type="ECO:0000313" key="4">
    <source>
        <dbReference type="Proteomes" id="UP000704712"/>
    </source>
</evidence>
<evidence type="ECO:0000313" key="3">
    <source>
        <dbReference type="EMBL" id="KAF4141100.1"/>
    </source>
</evidence>
<keyword evidence="1" id="KW-0378">Hydrolase</keyword>
<dbReference type="PANTHER" id="PTHR10340:SF57">
    <property type="entry name" value="METALLOPHOS DOMAIN-CONTAINING PROTEIN"/>
    <property type="match status" value="1"/>
</dbReference>
<gene>
    <name evidence="3" type="ORF">GN958_ATG09948</name>
</gene>
<accession>A0A8S9UK27</accession>
<dbReference type="PANTHER" id="PTHR10340">
    <property type="entry name" value="SPHINGOMYELIN PHOSPHODIESTERASE"/>
    <property type="match status" value="1"/>
</dbReference>
<evidence type="ECO:0000256" key="2">
    <source>
        <dbReference type="ARBA" id="ARBA00023180"/>
    </source>
</evidence>